<proteinExistence type="predicted"/>
<comment type="caution">
    <text evidence="2">Lacks conserved residue(s) required for the propagation of feature annotation.</text>
</comment>
<name>A0A8C4TAW5_ERPCA</name>
<feature type="domain" description="CTCK" evidence="3">
    <location>
        <begin position="1"/>
        <end position="66"/>
    </location>
</feature>
<organism evidence="4 5">
    <name type="scientific">Erpetoichthys calabaricus</name>
    <name type="common">Rope fish</name>
    <name type="synonym">Calamoichthys calabaricus</name>
    <dbReference type="NCBI Taxonomy" id="27687"/>
    <lineage>
        <taxon>Eukaryota</taxon>
        <taxon>Metazoa</taxon>
        <taxon>Chordata</taxon>
        <taxon>Craniata</taxon>
        <taxon>Vertebrata</taxon>
        <taxon>Euteleostomi</taxon>
        <taxon>Actinopterygii</taxon>
        <taxon>Polypteriformes</taxon>
        <taxon>Polypteridae</taxon>
        <taxon>Erpetoichthys</taxon>
    </lineage>
</organism>
<dbReference type="AlphaFoldDB" id="A0A8C4TAW5"/>
<reference evidence="4" key="2">
    <citation type="submission" date="2025-08" db="UniProtKB">
        <authorList>
            <consortium name="Ensembl"/>
        </authorList>
    </citation>
    <scope>IDENTIFICATION</scope>
</reference>
<sequence length="75" mass="8185">ITSFISDRGCKSSQPIDMTFCEGACDTYSKYSASAASMHLACSDGTIKTYNYIYVDKCDCRTTSCGDVIHCSKNN</sequence>
<reference evidence="4" key="3">
    <citation type="submission" date="2025-09" db="UniProtKB">
        <authorList>
            <consortium name="Ensembl"/>
        </authorList>
    </citation>
    <scope>IDENTIFICATION</scope>
</reference>
<dbReference type="SMART" id="SM00041">
    <property type="entry name" value="CT"/>
    <property type="match status" value="1"/>
</dbReference>
<dbReference type="Proteomes" id="UP000694620">
    <property type="component" value="Chromosome 2"/>
</dbReference>
<evidence type="ECO:0000313" key="4">
    <source>
        <dbReference type="Ensembl" id="ENSECRP00000028031.1"/>
    </source>
</evidence>
<keyword evidence="1" id="KW-1015">Disulfide bond</keyword>
<evidence type="ECO:0000259" key="3">
    <source>
        <dbReference type="PROSITE" id="PS01225"/>
    </source>
</evidence>
<evidence type="ECO:0000256" key="2">
    <source>
        <dbReference type="PROSITE-ProRule" id="PRU00039"/>
    </source>
</evidence>
<dbReference type="PROSITE" id="PS01225">
    <property type="entry name" value="CTCK_2"/>
    <property type="match status" value="1"/>
</dbReference>
<accession>A0A8C4TAW5</accession>
<dbReference type="Ensembl" id="ENSECRT00000028617.1">
    <property type="protein sequence ID" value="ENSECRP00000028031.1"/>
    <property type="gene ID" value="ENSECRG00000018958.1"/>
</dbReference>
<reference evidence="4" key="1">
    <citation type="submission" date="2021-06" db="EMBL/GenBank/DDBJ databases">
        <authorList>
            <consortium name="Wellcome Sanger Institute Data Sharing"/>
        </authorList>
    </citation>
    <scope>NUCLEOTIDE SEQUENCE [LARGE SCALE GENOMIC DNA]</scope>
</reference>
<evidence type="ECO:0000313" key="5">
    <source>
        <dbReference type="Proteomes" id="UP000694620"/>
    </source>
</evidence>
<dbReference type="InterPro" id="IPR006207">
    <property type="entry name" value="Cys_knot_C"/>
</dbReference>
<keyword evidence="5" id="KW-1185">Reference proteome</keyword>
<protein>
    <recommendedName>
        <fullName evidence="3">CTCK domain-containing protein</fullName>
    </recommendedName>
</protein>
<evidence type="ECO:0000256" key="1">
    <source>
        <dbReference type="ARBA" id="ARBA00023157"/>
    </source>
</evidence>